<dbReference type="RefSeq" id="WP_045919379.1">
    <property type="nucleotide sequence ID" value="NZ_LS398547.1"/>
</dbReference>
<keyword evidence="1 6" id="KW-0479">Metal-binding</keyword>
<comment type="function">
    <text evidence="6">Binds and transfers iron-sulfur (Fe-S) clusters to target apoproteins. Can hydrolyze ATP.</text>
</comment>
<dbReference type="HAMAP" id="MF_02040">
    <property type="entry name" value="Mrp_NBP35"/>
    <property type="match status" value="1"/>
</dbReference>
<keyword evidence="3 6" id="KW-0067">ATP-binding</keyword>
<dbReference type="Gene3D" id="3.40.50.300">
    <property type="entry name" value="P-loop containing nucleotide triphosphate hydrolases"/>
    <property type="match status" value="1"/>
</dbReference>
<dbReference type="PANTHER" id="PTHR42961">
    <property type="entry name" value="IRON-SULFUR PROTEIN NUBPL"/>
    <property type="match status" value="1"/>
</dbReference>
<organism evidence="7 8">
    <name type="scientific">Orientia tsutsugamushi</name>
    <name type="common">Rickettsia tsutsugamushi</name>
    <dbReference type="NCBI Taxonomy" id="784"/>
    <lineage>
        <taxon>Bacteria</taxon>
        <taxon>Pseudomonadati</taxon>
        <taxon>Pseudomonadota</taxon>
        <taxon>Alphaproteobacteria</taxon>
        <taxon>Rickettsiales</taxon>
        <taxon>Rickettsiaceae</taxon>
        <taxon>Rickettsieae</taxon>
        <taxon>Orientia</taxon>
    </lineage>
</organism>
<protein>
    <recommendedName>
        <fullName evidence="6">Iron-sulfur cluster carrier protein</fullName>
    </recommendedName>
</protein>
<evidence type="ECO:0000313" key="8">
    <source>
        <dbReference type="Proteomes" id="UP000244960"/>
    </source>
</evidence>
<dbReference type="InterPro" id="IPR019591">
    <property type="entry name" value="Mrp/NBP35_ATP-bd"/>
</dbReference>
<dbReference type="GO" id="GO:0140663">
    <property type="term" value="F:ATP-dependent FeS chaperone activity"/>
    <property type="evidence" value="ECO:0007669"/>
    <property type="project" value="InterPro"/>
</dbReference>
<evidence type="ECO:0000256" key="4">
    <source>
        <dbReference type="ARBA" id="ARBA00023004"/>
    </source>
</evidence>
<dbReference type="GO" id="GO:0051539">
    <property type="term" value="F:4 iron, 4 sulfur cluster binding"/>
    <property type="evidence" value="ECO:0007669"/>
    <property type="project" value="TreeGrafter"/>
</dbReference>
<dbReference type="GO" id="GO:0046872">
    <property type="term" value="F:metal ion binding"/>
    <property type="evidence" value="ECO:0007669"/>
    <property type="project" value="UniProtKB-KW"/>
</dbReference>
<evidence type="ECO:0000256" key="2">
    <source>
        <dbReference type="ARBA" id="ARBA00022741"/>
    </source>
</evidence>
<gene>
    <name evidence="7" type="primary">mrp</name>
    <name evidence="7" type="ORF">UT176_00152</name>
</gene>
<dbReference type="InterPro" id="IPR027417">
    <property type="entry name" value="P-loop_NTPase"/>
</dbReference>
<comment type="similarity">
    <text evidence="6">Belongs to the Mrp/NBP35 ATP-binding proteins family.</text>
</comment>
<reference evidence="8" key="1">
    <citation type="submission" date="2018-03" db="EMBL/GenBank/DDBJ databases">
        <authorList>
            <person name="Batty M. E."/>
            <person name="Batty M E."/>
        </authorList>
    </citation>
    <scope>NUCLEOTIDE SEQUENCE [LARGE SCALE GENOMIC DNA]</scope>
</reference>
<evidence type="ECO:0000256" key="6">
    <source>
        <dbReference type="HAMAP-Rule" id="MF_02040"/>
    </source>
</evidence>
<dbReference type="Pfam" id="PF10609">
    <property type="entry name" value="ParA"/>
    <property type="match status" value="1"/>
</dbReference>
<dbReference type="EMBL" id="LS398547">
    <property type="protein sequence ID" value="SPR03000.1"/>
    <property type="molecule type" value="Genomic_DNA"/>
</dbReference>
<dbReference type="InterPro" id="IPR000808">
    <property type="entry name" value="Mrp-like_CS"/>
</dbReference>
<dbReference type="AlphaFoldDB" id="A0A2U3QPX4"/>
<dbReference type="InterPro" id="IPR044304">
    <property type="entry name" value="NUBPL-like"/>
</dbReference>
<dbReference type="PROSITE" id="PS01215">
    <property type="entry name" value="MRP"/>
    <property type="match status" value="1"/>
</dbReference>
<proteinExistence type="inferred from homology"/>
<dbReference type="GO" id="GO:0016887">
    <property type="term" value="F:ATP hydrolysis activity"/>
    <property type="evidence" value="ECO:0007669"/>
    <property type="project" value="UniProtKB-UniRule"/>
</dbReference>
<comment type="subunit">
    <text evidence="6">Homodimer.</text>
</comment>
<dbReference type="InterPro" id="IPR033756">
    <property type="entry name" value="YlxH/NBP35"/>
</dbReference>
<keyword evidence="5 6" id="KW-0411">Iron-sulfur</keyword>
<evidence type="ECO:0000256" key="1">
    <source>
        <dbReference type="ARBA" id="ARBA00022723"/>
    </source>
</evidence>
<name>A0A2U3QPX4_ORITS</name>
<dbReference type="GO" id="GO:0016226">
    <property type="term" value="P:iron-sulfur cluster assembly"/>
    <property type="evidence" value="ECO:0007669"/>
    <property type="project" value="InterPro"/>
</dbReference>
<evidence type="ECO:0000256" key="5">
    <source>
        <dbReference type="ARBA" id="ARBA00023014"/>
    </source>
</evidence>
<keyword evidence="6" id="KW-0378">Hydrolase</keyword>
<feature type="binding site" evidence="6">
    <location>
        <begin position="119"/>
        <end position="126"/>
    </location>
    <ligand>
        <name>ATP</name>
        <dbReference type="ChEBI" id="CHEBI:30616"/>
    </ligand>
</feature>
<dbReference type="Proteomes" id="UP000244960">
    <property type="component" value="Chromosome I"/>
</dbReference>
<dbReference type="CDD" id="cd02037">
    <property type="entry name" value="Mrp_NBP35"/>
    <property type="match status" value="1"/>
</dbReference>
<sequence length="341" mass="37845">MNINCVINEITSKLTTLTFSDGTKLIDVISNPKVNNQQISFVMFINRDQYSEALLLQKKATIILQQEIPNIINVHIVISNKDQELFNCKSNNSNNSNNNINKNKIKITGVKHIIPVISGKGGVGKSTISAALAQDLRDKGFRVGLLDADFYGPSIPTMFAINQNAKFIQNKILPINKNGIDILSLSLLTNNDSPLAWRGAMTSKALHQLLMAQWNNIDYLIVDMPPGTGDIHITLTTNYEIFGIIAVTTPQLISTSEVKKSLILYRKLGINIIGIVENMSYLVSSTNDVIFPFGKNGAQKIAHEFQIPLLTQIPINSEISTKCDQGQSINHLIKVEWLQYI</sequence>
<evidence type="ECO:0000313" key="7">
    <source>
        <dbReference type="EMBL" id="SPR03000.1"/>
    </source>
</evidence>
<keyword evidence="4 6" id="KW-0408">Iron</keyword>
<dbReference type="GO" id="GO:0005524">
    <property type="term" value="F:ATP binding"/>
    <property type="evidence" value="ECO:0007669"/>
    <property type="project" value="UniProtKB-UniRule"/>
</dbReference>
<dbReference type="PANTHER" id="PTHR42961:SF2">
    <property type="entry name" value="IRON-SULFUR PROTEIN NUBPL"/>
    <property type="match status" value="1"/>
</dbReference>
<accession>A0A2U3QPX4</accession>
<dbReference type="SUPFAM" id="SSF52540">
    <property type="entry name" value="P-loop containing nucleoside triphosphate hydrolases"/>
    <property type="match status" value="1"/>
</dbReference>
<evidence type="ECO:0000256" key="3">
    <source>
        <dbReference type="ARBA" id="ARBA00022840"/>
    </source>
</evidence>
<keyword evidence="2 6" id="KW-0547">Nucleotide-binding</keyword>